<dbReference type="GO" id="GO:0005737">
    <property type="term" value="C:cytoplasm"/>
    <property type="evidence" value="ECO:0007669"/>
    <property type="project" value="TreeGrafter"/>
</dbReference>
<dbReference type="EMBL" id="CP011058">
    <property type="protein sequence ID" value="AJY76791.1"/>
    <property type="molecule type" value="Genomic_DNA"/>
</dbReference>
<dbReference type="PANTHER" id="PTHR13812:SF19">
    <property type="entry name" value="KETIMINE REDUCTASE MU-CRYSTALLIN"/>
    <property type="match status" value="1"/>
</dbReference>
<dbReference type="HOGENOM" id="CLU_042088_3_1_9"/>
<organism evidence="1 2">
    <name type="scientific">Paenibacillus beijingensis</name>
    <dbReference type="NCBI Taxonomy" id="1126833"/>
    <lineage>
        <taxon>Bacteria</taxon>
        <taxon>Bacillati</taxon>
        <taxon>Bacillota</taxon>
        <taxon>Bacilli</taxon>
        <taxon>Bacillales</taxon>
        <taxon>Paenibacillaceae</taxon>
        <taxon>Paenibacillus</taxon>
    </lineage>
</organism>
<dbReference type="SUPFAM" id="SSF51735">
    <property type="entry name" value="NAD(P)-binding Rossmann-fold domains"/>
    <property type="match status" value="1"/>
</dbReference>
<evidence type="ECO:0000313" key="2">
    <source>
        <dbReference type="Proteomes" id="UP000032633"/>
    </source>
</evidence>
<evidence type="ECO:0000313" key="1">
    <source>
        <dbReference type="EMBL" id="AJY76791.1"/>
    </source>
</evidence>
<dbReference type="PIRSF" id="PIRSF001439">
    <property type="entry name" value="CryM"/>
    <property type="match status" value="1"/>
</dbReference>
<keyword evidence="2" id="KW-1185">Reference proteome</keyword>
<dbReference type="InterPro" id="IPR003462">
    <property type="entry name" value="ODC_Mu_crystall"/>
</dbReference>
<evidence type="ECO:0008006" key="3">
    <source>
        <dbReference type="Google" id="ProtNLM"/>
    </source>
</evidence>
<dbReference type="Gene3D" id="3.40.50.720">
    <property type="entry name" value="NAD(P)-binding Rossmann-like Domain"/>
    <property type="match status" value="1"/>
</dbReference>
<dbReference type="PANTHER" id="PTHR13812">
    <property type="entry name" value="KETIMINE REDUCTASE MU-CRYSTALLIN"/>
    <property type="match status" value="1"/>
</dbReference>
<protein>
    <recommendedName>
        <fullName evidence="3">Ornithine cyclodeaminase</fullName>
    </recommendedName>
</protein>
<dbReference type="Gene3D" id="3.30.1780.10">
    <property type="entry name" value="ornithine cyclodeaminase, domain 1"/>
    <property type="match status" value="1"/>
</dbReference>
<dbReference type="RefSeq" id="WP_045672216.1">
    <property type="nucleotide sequence ID" value="NZ_CP011058.1"/>
</dbReference>
<dbReference type="AlphaFoldDB" id="A0A0D5NNE4"/>
<reference evidence="2" key="2">
    <citation type="submission" date="2015-03" db="EMBL/GenBank/DDBJ databases">
        <title>Genome sequence of Paenibacillus beijingensis strain DSM 24997T.</title>
        <authorList>
            <person name="Kwak Y."/>
            <person name="Shin J.-H."/>
        </authorList>
    </citation>
    <scope>NUCLEOTIDE SEQUENCE [LARGE SCALE GENOMIC DNA]</scope>
    <source>
        <strain evidence="2">DSM 24997</strain>
    </source>
</reference>
<dbReference type="OrthoDB" id="9792005at2"/>
<dbReference type="STRING" id="1126833.VN24_22270"/>
<dbReference type="KEGG" id="pbj:VN24_22270"/>
<accession>A0A0D5NNE4</accession>
<dbReference type="Proteomes" id="UP000032633">
    <property type="component" value="Chromosome"/>
</dbReference>
<dbReference type="Pfam" id="PF02423">
    <property type="entry name" value="OCD_Mu_crystall"/>
    <property type="match status" value="1"/>
</dbReference>
<dbReference type="InterPro" id="IPR036291">
    <property type="entry name" value="NAD(P)-bd_dom_sf"/>
</dbReference>
<reference evidence="1 2" key="1">
    <citation type="journal article" date="2015" name="J. Biotechnol.">
        <title>Complete genome sequence of Paenibacillus beijingensis 7188(T) (=DSM 24997(T)), a novel rhizobacterium from jujube garden soil.</title>
        <authorList>
            <person name="Kwak Y."/>
            <person name="Shin J.H."/>
        </authorList>
    </citation>
    <scope>NUCLEOTIDE SEQUENCE [LARGE SCALE GENOMIC DNA]</scope>
    <source>
        <strain evidence="1 2">DSM 24997</strain>
    </source>
</reference>
<gene>
    <name evidence="1" type="ORF">VN24_22270</name>
</gene>
<dbReference type="InterPro" id="IPR023401">
    <property type="entry name" value="ODC_N"/>
</dbReference>
<dbReference type="PATRIC" id="fig|1126833.4.peg.4892"/>
<sequence>MAKVLVINQDLFQQLVTFEETIAIVEQAFTRFYQQRSIVFPAVRHPIEEHNGIFSIKSSYLIDDSSVGLKTGGFWKNNSKIGKTNHQSTMLLLNPETGEPVCLMDANYLTGIRTGAAGAVAAKYLARQNSRTVSLIGAGVQARTQLEGLTHLFSIEKVTVVSHTEESSRKLAEEIRQKGIAAEHSVSPRQAVEQSDIVITTTPSFSPVIKTSWLTDGTHINAIGSDTKGKREIEMDRMPDKVVCDYWEQSSSLGELQNQVTRKVLYGELGEITSGEKPGRQSASEMTLFDSTGISVQDLSVAAFAYRKAMDLKKGVYVEL</sequence>
<name>A0A0D5NNE4_9BACL</name>
<proteinExistence type="predicted"/>